<comment type="caution">
    <text evidence="2">The sequence shown here is derived from an EMBL/GenBank/DDBJ whole genome shotgun (WGS) entry which is preliminary data.</text>
</comment>
<organism evidence="2 3">
    <name type="scientific">Acidaminococcus fermentans</name>
    <dbReference type="NCBI Taxonomy" id="905"/>
    <lineage>
        <taxon>Bacteria</taxon>
        <taxon>Bacillati</taxon>
        <taxon>Bacillota</taxon>
        <taxon>Negativicutes</taxon>
        <taxon>Acidaminococcales</taxon>
        <taxon>Acidaminococcaceae</taxon>
        <taxon>Acidaminococcus</taxon>
    </lineage>
</organism>
<feature type="coiled-coil region" evidence="1">
    <location>
        <begin position="314"/>
        <end position="376"/>
    </location>
</feature>
<evidence type="ECO:0000313" key="2">
    <source>
        <dbReference type="EMBL" id="SDW34992.1"/>
    </source>
</evidence>
<evidence type="ECO:0000313" key="3">
    <source>
        <dbReference type="Proteomes" id="UP000182379"/>
    </source>
</evidence>
<dbReference type="AlphaFoldDB" id="A0A1H2STN9"/>
<evidence type="ECO:0000256" key="1">
    <source>
        <dbReference type="SAM" id="Coils"/>
    </source>
</evidence>
<keyword evidence="1" id="KW-0175">Coiled coil</keyword>
<protein>
    <submittedName>
        <fullName evidence="2">Uncharacterized protein</fullName>
    </submittedName>
</protein>
<name>A0A1H2STN9_ACIFE</name>
<gene>
    <name evidence="2" type="ORF">SAMN05216495_1014</name>
</gene>
<dbReference type="RefSeq" id="WP_143025724.1">
    <property type="nucleotide sequence ID" value="NZ_FNOP01000001.1"/>
</dbReference>
<accession>A0A1H2STN9</accession>
<dbReference type="Proteomes" id="UP000182379">
    <property type="component" value="Unassembled WGS sequence"/>
</dbReference>
<reference evidence="2 3" key="1">
    <citation type="submission" date="2016-10" db="EMBL/GenBank/DDBJ databases">
        <authorList>
            <person name="Varghese N."/>
            <person name="Submissions S."/>
        </authorList>
    </citation>
    <scope>NUCLEOTIDE SEQUENCE [LARGE SCALE GENOMIC DNA]</scope>
    <source>
        <strain evidence="2 3">WCC6</strain>
    </source>
</reference>
<dbReference type="EMBL" id="FNOP01000001">
    <property type="protein sequence ID" value="SDW34992.1"/>
    <property type="molecule type" value="Genomic_DNA"/>
</dbReference>
<sequence>MKNMFRQTSVGIMRIEEGKEDSFYRIADVDNEGILHLFKRDPNKSGSYENRSRVFLGSKSNKEQHPENGEIGIWEWEASTNMRDDSTDYTTGHLQSNLIPWEVIFIGRNDSLEKAKKILIKGITAVKSKTNKLFVFSTENPDSYKGLCCNVDQLKYADGKIKLNEEVEKIDYVVISSSDIKIIPRLQNRFLYKKLNGPEYREDILVQSKWKIALDIVRERCNWTLCKQKNLTRKEYQSLKSYIDNLPETDLYEEIAQRTYTNKGIAKQLVDEIINKMDSYFLQEDEEDSLLEILIENHEKLKLKYQKKVADDWALKSEKEINAAKLELKNIEEKKYQLDNTIRDILVEQENKKAELRQLQKEIESEKQEFETWKRTWIIENNLRLNHSEYTSIYEEIQKIIANTIHEKHSNKVKKEFGVQKNTSADHKVHFGKVISDNQLTALDTWEDEIQTVDCNMYELAISREYSEILATTLYWAFFIKKPILLVGPAAESICDGVSAALCQRTADSVYLQENAFEEIKQMCQESRDGIIRISNTINNEVLSETIRLSQDCHHQYYLTHPFIEDLSLLPKSLLNYFLIIDTEPFVEDMVVYPNFAGGQKSKTFTPFPLQMRKRKGSEFLKYGIPIVYANLLGNIIELFENEKNKESWAKFLLLGIEIPMFYMMGQKDFLQEAVENVQSLSSRERRFVENKLENMNG</sequence>
<proteinExistence type="predicted"/>